<proteinExistence type="predicted"/>
<dbReference type="Pfam" id="PF06691">
    <property type="entry name" value="DUF1189"/>
    <property type="match status" value="1"/>
</dbReference>
<feature type="transmembrane region" description="Helical" evidence="1">
    <location>
        <begin position="161"/>
        <end position="185"/>
    </location>
</feature>
<evidence type="ECO:0000256" key="1">
    <source>
        <dbReference type="SAM" id="Phobius"/>
    </source>
</evidence>
<dbReference type="InterPro" id="IPR009574">
    <property type="entry name" value="DUF1189"/>
</dbReference>
<dbReference type="AlphaFoldDB" id="A0A173ZKE5"/>
<dbReference type="GeneID" id="83012907"/>
<evidence type="ECO:0000313" key="2">
    <source>
        <dbReference type="EMBL" id="CUN76129.1"/>
    </source>
</evidence>
<name>A0A173ZKE5_9CLOT</name>
<dbReference type="EMBL" id="CYZV01000005">
    <property type="protein sequence ID" value="CUN76129.1"/>
    <property type="molecule type" value="Genomic_DNA"/>
</dbReference>
<sequence>MRNKFIFSINPKKYVYLNKEKLSKAFLYVLLLSVIIGLVQGVMGAVLISGIEKTTKMILEEDEVQFEMKDGVLDFKNSPLKEEEGQALLYIDTNKDIDDLDSLRSITVHKDTVTVLLRDGFMVKSGSESVTQKYSDLGLDLINFNNDFVISIIEKLDIVKYIIIPIMIVVNFVQLLMYALFISLMGILSNLISNRKMSYNRVFNLALYSVTLPTIINLIFPIGVYSILIGGIILMFGLSFINDNYLKQTIDRE</sequence>
<reference evidence="2 3" key="1">
    <citation type="submission" date="2015-09" db="EMBL/GenBank/DDBJ databases">
        <authorList>
            <consortium name="Pathogen Informatics"/>
        </authorList>
    </citation>
    <scope>NUCLEOTIDE SEQUENCE [LARGE SCALE GENOMIC DNA]</scope>
    <source>
        <strain evidence="2 3">2789STDY5834855</strain>
    </source>
</reference>
<organism evidence="2 3">
    <name type="scientific">Clostridium disporicum</name>
    <dbReference type="NCBI Taxonomy" id="84024"/>
    <lineage>
        <taxon>Bacteria</taxon>
        <taxon>Bacillati</taxon>
        <taxon>Bacillota</taxon>
        <taxon>Clostridia</taxon>
        <taxon>Eubacteriales</taxon>
        <taxon>Clostridiaceae</taxon>
        <taxon>Clostridium</taxon>
    </lineage>
</organism>
<dbReference type="OrthoDB" id="1935735at2"/>
<dbReference type="Proteomes" id="UP000095558">
    <property type="component" value="Unassembled WGS sequence"/>
</dbReference>
<protein>
    <submittedName>
        <fullName evidence="2">Protein of uncharacterized function (DUF1189)</fullName>
    </submittedName>
</protein>
<dbReference type="RefSeq" id="WP_042401181.1">
    <property type="nucleotide sequence ID" value="NZ_CYZV01000005.1"/>
</dbReference>
<feature type="transmembrane region" description="Helical" evidence="1">
    <location>
        <begin position="205"/>
        <end position="238"/>
    </location>
</feature>
<keyword evidence="1" id="KW-0812">Transmembrane</keyword>
<keyword evidence="1" id="KW-1133">Transmembrane helix</keyword>
<feature type="transmembrane region" description="Helical" evidence="1">
    <location>
        <begin position="25"/>
        <end position="48"/>
    </location>
</feature>
<keyword evidence="1" id="KW-0472">Membrane</keyword>
<gene>
    <name evidence="2" type="ORF">ERS852470_00662</name>
</gene>
<accession>A0A173ZKE5</accession>
<evidence type="ECO:0000313" key="3">
    <source>
        <dbReference type="Proteomes" id="UP000095558"/>
    </source>
</evidence>